<feature type="region of interest" description="Disordered" evidence="1">
    <location>
        <begin position="248"/>
        <end position="268"/>
    </location>
</feature>
<organism evidence="2 3">
    <name type="scientific">Tribonema minus</name>
    <dbReference type="NCBI Taxonomy" id="303371"/>
    <lineage>
        <taxon>Eukaryota</taxon>
        <taxon>Sar</taxon>
        <taxon>Stramenopiles</taxon>
        <taxon>Ochrophyta</taxon>
        <taxon>PX clade</taxon>
        <taxon>Xanthophyceae</taxon>
        <taxon>Tribonematales</taxon>
        <taxon>Tribonemataceae</taxon>
        <taxon>Tribonema</taxon>
    </lineage>
</organism>
<name>A0A835ZEV1_9STRA</name>
<keyword evidence="3" id="KW-1185">Reference proteome</keyword>
<reference evidence="2" key="1">
    <citation type="submission" date="2021-02" db="EMBL/GenBank/DDBJ databases">
        <title>First Annotated Genome of the Yellow-green Alga Tribonema minus.</title>
        <authorList>
            <person name="Mahan K.M."/>
        </authorList>
    </citation>
    <scope>NUCLEOTIDE SEQUENCE</scope>
    <source>
        <strain evidence="2">UTEX B ZZ1240</strain>
    </source>
</reference>
<proteinExistence type="predicted"/>
<dbReference type="AlphaFoldDB" id="A0A835ZEV1"/>
<accession>A0A835ZEV1</accession>
<evidence type="ECO:0000313" key="3">
    <source>
        <dbReference type="Proteomes" id="UP000664859"/>
    </source>
</evidence>
<gene>
    <name evidence="2" type="ORF">JKP88DRAFT_306833</name>
</gene>
<evidence type="ECO:0000313" key="2">
    <source>
        <dbReference type="EMBL" id="KAG5187653.1"/>
    </source>
</evidence>
<dbReference type="EMBL" id="JAFCMP010000086">
    <property type="protein sequence ID" value="KAG5187653.1"/>
    <property type="molecule type" value="Genomic_DNA"/>
</dbReference>
<dbReference type="Proteomes" id="UP000664859">
    <property type="component" value="Unassembled WGS sequence"/>
</dbReference>
<evidence type="ECO:0000256" key="1">
    <source>
        <dbReference type="SAM" id="MobiDB-lite"/>
    </source>
</evidence>
<sequence length="306" mass="31791">MESLLKEHSALVSPPTGCFAEASPETMQKAGLAAASRCRSPAIQIIQRSTSVPGQLHDFHATLACFNDDTSHRPAGEFNHRPGAPTVSTVGRSRGPAPGAPLMVGSLPPVWILEDMPSLVLPPQAGSLEEEGLGSLSASYSRHQQTRMGLYASSCPAALHVWPQRGVQQEDSSYRELGHHQDSFSKLSSGGGFMTSLVEEDDVPAGIVPDDDCYASCAPDSKSSGGGGGGTPGSLTVLGFLEALSRRSTSDDETVAQGGSPGITEGAGSLGAAFAELPQVAVVASAASENMFQMEEDEESFDESES</sequence>
<protein>
    <submittedName>
        <fullName evidence="2">Uncharacterized protein</fullName>
    </submittedName>
</protein>
<comment type="caution">
    <text evidence="2">The sequence shown here is derived from an EMBL/GenBank/DDBJ whole genome shotgun (WGS) entry which is preliminary data.</text>
</comment>